<gene>
    <name evidence="1" type="primary">DMRT1.3</name>
    <name evidence="1" type="ORF">GBF38_004009</name>
</gene>
<reference evidence="1" key="1">
    <citation type="submission" date="2020-04" db="EMBL/GenBank/DDBJ databases">
        <title>A chromosome-scale assembly and high-density genetic map of the yellow drum (Nibea albiflora) genome.</title>
        <authorList>
            <person name="Xu D."/>
            <person name="Zhang W."/>
            <person name="Chen R."/>
            <person name="Tan P."/>
            <person name="Wang L."/>
            <person name="Song H."/>
            <person name="Tian L."/>
            <person name="Zhu Q."/>
            <person name="Wang B."/>
        </authorList>
    </citation>
    <scope>NUCLEOTIDE SEQUENCE</scope>
    <source>
        <strain evidence="1">ZJHYS-2018</strain>
    </source>
</reference>
<accession>A0ACB7FCH9</accession>
<dbReference type="Proteomes" id="UP000805704">
    <property type="component" value="Chromosome 13"/>
</dbReference>
<sequence length="67" mass="7273">MPHCDGRLLSHNMSSKYGMHSYYPAATYLTQGMGSTTCVPPLFSLDVNNDNNSNNNNNNCSETLAAS</sequence>
<comment type="caution">
    <text evidence="1">The sequence shown here is derived from an EMBL/GenBank/DDBJ whole genome shotgun (WGS) entry which is preliminary data.</text>
</comment>
<proteinExistence type="predicted"/>
<evidence type="ECO:0000313" key="2">
    <source>
        <dbReference type="Proteomes" id="UP000805704"/>
    </source>
</evidence>
<keyword evidence="2" id="KW-1185">Reference proteome</keyword>
<feature type="non-terminal residue" evidence="1">
    <location>
        <position position="67"/>
    </location>
</feature>
<name>A0ACB7FCH9_NIBAL</name>
<dbReference type="EMBL" id="CM024801">
    <property type="protein sequence ID" value="KAG8011715.1"/>
    <property type="molecule type" value="Genomic_DNA"/>
</dbReference>
<evidence type="ECO:0000313" key="1">
    <source>
        <dbReference type="EMBL" id="KAG8011715.1"/>
    </source>
</evidence>
<organism evidence="1 2">
    <name type="scientific">Nibea albiflora</name>
    <name type="common">Yellow drum</name>
    <name type="synonym">Corvina albiflora</name>
    <dbReference type="NCBI Taxonomy" id="240163"/>
    <lineage>
        <taxon>Eukaryota</taxon>
        <taxon>Metazoa</taxon>
        <taxon>Chordata</taxon>
        <taxon>Craniata</taxon>
        <taxon>Vertebrata</taxon>
        <taxon>Euteleostomi</taxon>
        <taxon>Actinopterygii</taxon>
        <taxon>Neopterygii</taxon>
        <taxon>Teleostei</taxon>
        <taxon>Neoteleostei</taxon>
        <taxon>Acanthomorphata</taxon>
        <taxon>Eupercaria</taxon>
        <taxon>Sciaenidae</taxon>
        <taxon>Nibea</taxon>
    </lineage>
</organism>
<protein>
    <submittedName>
        <fullName evidence="1">Doublesex-and mab-3-related transcription factor 1</fullName>
    </submittedName>
</protein>